<dbReference type="STRING" id="273678.RS84_02990"/>
<dbReference type="PATRIC" id="fig|273678.4.peg.2990"/>
<keyword evidence="1 2" id="KW-0812">Transmembrane</keyword>
<organism evidence="2 3">
    <name type="scientific">Microbacterium hydrocarbonoxydans</name>
    <dbReference type="NCBI Taxonomy" id="273678"/>
    <lineage>
        <taxon>Bacteria</taxon>
        <taxon>Bacillati</taxon>
        <taxon>Actinomycetota</taxon>
        <taxon>Actinomycetes</taxon>
        <taxon>Micrococcales</taxon>
        <taxon>Microbacteriaceae</taxon>
        <taxon>Microbacterium</taxon>
    </lineage>
</organism>
<evidence type="ECO:0000313" key="3">
    <source>
        <dbReference type="Proteomes" id="UP000033900"/>
    </source>
</evidence>
<feature type="transmembrane region" description="Helical" evidence="1">
    <location>
        <begin position="132"/>
        <end position="154"/>
    </location>
</feature>
<comment type="caution">
    <text evidence="2">The sequence shown here is derived from an EMBL/GenBank/DDBJ whole genome shotgun (WGS) entry which is preliminary data.</text>
</comment>
<dbReference type="Proteomes" id="UP000033900">
    <property type="component" value="Unassembled WGS sequence"/>
</dbReference>
<proteinExistence type="predicted"/>
<dbReference type="Pfam" id="PF09534">
    <property type="entry name" value="Trp_oprn_chp"/>
    <property type="match status" value="1"/>
</dbReference>
<evidence type="ECO:0000256" key="1">
    <source>
        <dbReference type="SAM" id="Phobius"/>
    </source>
</evidence>
<dbReference type="OrthoDB" id="4794414at2"/>
<keyword evidence="1" id="KW-1133">Transmembrane helix</keyword>
<name>A0A0M2HI24_9MICO</name>
<reference evidence="2 3" key="1">
    <citation type="submission" date="2015-02" db="EMBL/GenBank/DDBJ databases">
        <title>Draft genome sequences of ten Microbacterium spp. with emphasis on heavy metal contaminated environments.</title>
        <authorList>
            <person name="Corretto E."/>
        </authorList>
    </citation>
    <scope>NUCLEOTIDE SEQUENCE [LARGE SCALE GENOMIC DNA]</scope>
    <source>
        <strain evidence="2 3">SA35</strain>
    </source>
</reference>
<gene>
    <name evidence="2" type="ORF">RS84_02990</name>
</gene>
<feature type="transmembrane region" description="Helical" evidence="1">
    <location>
        <begin position="76"/>
        <end position="98"/>
    </location>
</feature>
<dbReference type="EMBL" id="JYJB01000010">
    <property type="protein sequence ID" value="KJL46359.1"/>
    <property type="molecule type" value="Genomic_DNA"/>
</dbReference>
<protein>
    <submittedName>
        <fullName evidence="2">Tryptophan-associated transmembrane protein (Trp-oprn-chp)</fullName>
    </submittedName>
</protein>
<accession>A0A0M2HI24</accession>
<dbReference type="RefSeq" id="WP_045258553.1">
    <property type="nucleotide sequence ID" value="NZ_JYJB01000010.1"/>
</dbReference>
<feature type="transmembrane region" description="Helical" evidence="1">
    <location>
        <begin position="49"/>
        <end position="69"/>
    </location>
</feature>
<keyword evidence="3" id="KW-1185">Reference proteome</keyword>
<evidence type="ECO:0000313" key="2">
    <source>
        <dbReference type="EMBL" id="KJL46359.1"/>
    </source>
</evidence>
<dbReference type="InterPro" id="IPR019051">
    <property type="entry name" value="Trp_biosyn_TM_oprn/chp"/>
</dbReference>
<keyword evidence="1" id="KW-0472">Membrane</keyword>
<sequence>MDLARRGRSIAVSGFLLGGAVGIIASTQTWLTVQRADAGADILVPGASALPLLAPLSLAVLALGAALSLTGSVLRLIFGALAGAVAILMGWSTLQLLLSSPVSAVASTVTDATGIAGAAGLADVIGAIVPTAWPVIALVGWAILLIAAVVVVLTGRTWKSGGRRYRTDAGAAAVAEGPVDAVDSWDDLSRGTDPTR</sequence>
<dbReference type="AlphaFoldDB" id="A0A0M2HI24"/>